<dbReference type="PROSITE" id="PS51914">
    <property type="entry name" value="MRH"/>
    <property type="match status" value="1"/>
</dbReference>
<dbReference type="OrthoDB" id="448954at2759"/>
<evidence type="ECO:0000256" key="9">
    <source>
        <dbReference type="SAM" id="SignalP"/>
    </source>
</evidence>
<comment type="subcellular location">
    <subcellularLocation>
        <location evidence="1">Endoplasmic reticulum membrane</location>
        <topology evidence="1">Peripheral membrane protein</topology>
        <orientation evidence="1">Lumenal side</orientation>
    </subcellularLocation>
</comment>
<dbReference type="InterPro" id="IPR009011">
    <property type="entry name" value="Man6P_isomerase_rcpt-bd_dom_sf"/>
</dbReference>
<evidence type="ECO:0000256" key="5">
    <source>
        <dbReference type="ARBA" id="ARBA00022734"/>
    </source>
</evidence>
<dbReference type="GO" id="GO:0030968">
    <property type="term" value="P:endoplasmic reticulum unfolded protein response"/>
    <property type="evidence" value="ECO:0007669"/>
    <property type="project" value="InterPro"/>
</dbReference>
<dbReference type="SUPFAM" id="SSF50911">
    <property type="entry name" value="Mannose 6-phosphate receptor domain"/>
    <property type="match status" value="1"/>
</dbReference>
<dbReference type="GO" id="GO:0005789">
    <property type="term" value="C:endoplasmic reticulum membrane"/>
    <property type="evidence" value="ECO:0007669"/>
    <property type="project" value="UniProtKB-SubCell"/>
</dbReference>
<evidence type="ECO:0000313" key="12">
    <source>
        <dbReference type="Proteomes" id="UP000269793"/>
    </source>
</evidence>
<dbReference type="VEuPathDB" id="FungiDB:DNF11_0651"/>
<dbReference type="EMBL" id="CP033148">
    <property type="protein sequence ID" value="AYO41601.1"/>
    <property type="molecule type" value="Genomic_DNA"/>
</dbReference>
<evidence type="ECO:0000256" key="6">
    <source>
        <dbReference type="ARBA" id="ARBA00022824"/>
    </source>
</evidence>
<name>A0A3G2S0M1_MALR7</name>
<gene>
    <name evidence="11" type="ORF">DNF11_0651</name>
</gene>
<dbReference type="AlphaFoldDB" id="A0A3G2S0M1"/>
<dbReference type="Pfam" id="PF13015">
    <property type="entry name" value="PRKCSH_1"/>
    <property type="match status" value="1"/>
</dbReference>
<keyword evidence="5" id="KW-0430">Lectin</keyword>
<feature type="region of interest" description="Disordered" evidence="8">
    <location>
        <begin position="357"/>
        <end position="396"/>
    </location>
</feature>
<evidence type="ECO:0000313" key="11">
    <source>
        <dbReference type="EMBL" id="AYO41601.1"/>
    </source>
</evidence>
<evidence type="ECO:0000256" key="7">
    <source>
        <dbReference type="ARBA" id="ARBA00023157"/>
    </source>
</evidence>
<dbReference type="InterPro" id="IPR036607">
    <property type="entry name" value="PRKCSH"/>
</dbReference>
<dbReference type="GO" id="GO:0030246">
    <property type="term" value="F:carbohydrate binding"/>
    <property type="evidence" value="ECO:0007669"/>
    <property type="project" value="UniProtKB-KW"/>
</dbReference>
<dbReference type="InterPro" id="IPR045149">
    <property type="entry name" value="OS-9-like"/>
</dbReference>
<dbReference type="GO" id="GO:0030970">
    <property type="term" value="P:retrograde protein transport, ER to cytosol"/>
    <property type="evidence" value="ECO:0007669"/>
    <property type="project" value="TreeGrafter"/>
</dbReference>
<comment type="similarity">
    <text evidence="2">Belongs to the OS-9 family.</text>
</comment>
<accession>A0A3G2S0M1</accession>
<sequence length="396" mass="44561">MSWLRNLLLFTACAVTCITAQSRVEIANILKRDEFSIHFSNETIPITEALQLLDDKKAYSQDASLQVAHTNGKFQMYRITDTEAYVCHIPLVKSDEGADQNKRVLPNKETDAILSRGLSLLAKLRGKELQNIQSYFSHVLRYGNHILQYPLMAMLDNDGVPEVDNRDTLPEGYYLMGVWDSLEGIKNELVPLYNTPSADLDDDVAPLYEDNAFFIQQVWNGGTVCDLNGLPRTTTVKYYCGSNNKILSLAEVLTCNYVMVVETNVLCDDVAFIPPKTKESNKIQCHMITPDNLEESKAHVKHVEERHNHRYKDVHEHDDTGILAEKIQDVGAGTGAQPTMQLDPKVLQLIDKYLQSREQMTETTSSTPSSHETSTVKATGTVAEQASELPFHRQEL</sequence>
<evidence type="ECO:0000256" key="3">
    <source>
        <dbReference type="ARBA" id="ARBA00018727"/>
    </source>
</evidence>
<evidence type="ECO:0000259" key="10">
    <source>
        <dbReference type="PROSITE" id="PS51914"/>
    </source>
</evidence>
<feature type="compositionally biased region" description="Low complexity" evidence="8">
    <location>
        <begin position="361"/>
        <end position="375"/>
    </location>
</feature>
<keyword evidence="12" id="KW-1185">Reference proteome</keyword>
<evidence type="ECO:0000256" key="2">
    <source>
        <dbReference type="ARBA" id="ARBA00009918"/>
    </source>
</evidence>
<feature type="domain" description="MRH" evidence="10">
    <location>
        <begin position="160"/>
        <end position="269"/>
    </location>
</feature>
<evidence type="ECO:0000256" key="8">
    <source>
        <dbReference type="SAM" id="MobiDB-lite"/>
    </source>
</evidence>
<dbReference type="PANTHER" id="PTHR15414">
    <property type="entry name" value="OS-9-RELATED"/>
    <property type="match status" value="1"/>
</dbReference>
<dbReference type="GO" id="GO:0005788">
    <property type="term" value="C:endoplasmic reticulum lumen"/>
    <property type="evidence" value="ECO:0007669"/>
    <property type="project" value="TreeGrafter"/>
</dbReference>
<dbReference type="STRING" id="425264.A0A3G2S0M1"/>
<keyword evidence="4 9" id="KW-0732">Signal</keyword>
<dbReference type="PANTHER" id="PTHR15414:SF0">
    <property type="entry name" value="ENDOPLASMIC RETICULUM LECTIN 1"/>
    <property type="match status" value="1"/>
</dbReference>
<dbReference type="Proteomes" id="UP000269793">
    <property type="component" value="Chromosome I"/>
</dbReference>
<evidence type="ECO:0000256" key="4">
    <source>
        <dbReference type="ARBA" id="ARBA00022729"/>
    </source>
</evidence>
<reference evidence="11 12" key="1">
    <citation type="submission" date="2018-10" db="EMBL/GenBank/DDBJ databases">
        <title>Complete genome sequence of Malassezia restricta CBS 7877.</title>
        <authorList>
            <person name="Morand S.C."/>
            <person name="Bertignac M."/>
            <person name="Iltis A."/>
            <person name="Kolder I."/>
            <person name="Pirovano W."/>
            <person name="Jourdain R."/>
            <person name="Clavaud C."/>
        </authorList>
    </citation>
    <scope>NUCLEOTIDE SEQUENCE [LARGE SCALE GENOMIC DNA]</scope>
    <source>
        <strain evidence="11 12">CBS 7877</strain>
    </source>
</reference>
<protein>
    <recommendedName>
        <fullName evidence="3">Protein OS-9 homolog</fullName>
    </recommendedName>
</protein>
<organism evidence="11 12">
    <name type="scientific">Malassezia restricta (strain ATCC 96810 / NBRC 103918 / CBS 7877)</name>
    <name type="common">Seborrheic dermatitis infection agent</name>
    <dbReference type="NCBI Taxonomy" id="425264"/>
    <lineage>
        <taxon>Eukaryota</taxon>
        <taxon>Fungi</taxon>
        <taxon>Dikarya</taxon>
        <taxon>Basidiomycota</taxon>
        <taxon>Ustilaginomycotina</taxon>
        <taxon>Malasseziomycetes</taxon>
        <taxon>Malasseziales</taxon>
        <taxon>Malasseziaceae</taxon>
        <taxon>Malassezia</taxon>
    </lineage>
</organism>
<keyword evidence="6" id="KW-0256">Endoplasmic reticulum</keyword>
<dbReference type="Gene3D" id="2.70.130.10">
    <property type="entry name" value="Mannose-6-phosphate receptor binding domain"/>
    <property type="match status" value="1"/>
</dbReference>
<evidence type="ECO:0000256" key="1">
    <source>
        <dbReference type="ARBA" id="ARBA00004367"/>
    </source>
</evidence>
<proteinExistence type="inferred from homology"/>
<dbReference type="InterPro" id="IPR044865">
    <property type="entry name" value="MRH_dom"/>
</dbReference>
<feature type="signal peptide" evidence="9">
    <location>
        <begin position="1"/>
        <end position="22"/>
    </location>
</feature>
<keyword evidence="7" id="KW-1015">Disulfide bond</keyword>
<feature type="chain" id="PRO_5018183825" description="Protein OS-9 homolog" evidence="9">
    <location>
        <begin position="23"/>
        <end position="396"/>
    </location>
</feature>